<dbReference type="Proteomes" id="UP001444661">
    <property type="component" value="Unassembled WGS sequence"/>
</dbReference>
<name>A0ABR1SRW5_9PEZI</name>
<keyword evidence="2" id="KW-1185">Reference proteome</keyword>
<sequence length="219" mass="24955">MSSTAITPFRLAGLPPELVDMIWDLVFENEANNRVALVHRDTMRVVPSKTLISPFMAVDREVRERALRFLPSFPSGVSSDCVTAMFHRTRWVQQMGQASSNDHKFLQRYISARLSPVDCNTITSVVYKPGRTANFRYPLPWPGKLYYPASAVLDFWMANRFTRLSGPTTGGKYWTMEDEDSAALVETILQEGGKSLNLKEWQTGDDKRHGWRIWRPPGA</sequence>
<evidence type="ECO:0000313" key="1">
    <source>
        <dbReference type="EMBL" id="KAK8036243.1"/>
    </source>
</evidence>
<reference evidence="1 2" key="1">
    <citation type="submission" date="2023-01" db="EMBL/GenBank/DDBJ databases">
        <title>Analysis of 21 Apiospora genomes using comparative genomics revels a genus with tremendous synthesis potential of carbohydrate active enzymes and secondary metabolites.</title>
        <authorList>
            <person name="Sorensen T."/>
        </authorList>
    </citation>
    <scope>NUCLEOTIDE SEQUENCE [LARGE SCALE GENOMIC DNA]</scope>
    <source>
        <strain evidence="1 2">CBS 33761</strain>
    </source>
</reference>
<evidence type="ECO:0000313" key="2">
    <source>
        <dbReference type="Proteomes" id="UP001444661"/>
    </source>
</evidence>
<accession>A0ABR1SRW5</accession>
<proteinExistence type="predicted"/>
<organism evidence="1 2">
    <name type="scientific">Apiospora rasikravindrae</name>
    <dbReference type="NCBI Taxonomy" id="990691"/>
    <lineage>
        <taxon>Eukaryota</taxon>
        <taxon>Fungi</taxon>
        <taxon>Dikarya</taxon>
        <taxon>Ascomycota</taxon>
        <taxon>Pezizomycotina</taxon>
        <taxon>Sordariomycetes</taxon>
        <taxon>Xylariomycetidae</taxon>
        <taxon>Amphisphaeriales</taxon>
        <taxon>Apiosporaceae</taxon>
        <taxon>Apiospora</taxon>
    </lineage>
</organism>
<dbReference type="EMBL" id="JAQQWK010000008">
    <property type="protein sequence ID" value="KAK8036243.1"/>
    <property type="molecule type" value="Genomic_DNA"/>
</dbReference>
<gene>
    <name evidence="1" type="ORF">PG993_008857</name>
</gene>
<comment type="caution">
    <text evidence="1">The sequence shown here is derived from an EMBL/GenBank/DDBJ whole genome shotgun (WGS) entry which is preliminary data.</text>
</comment>
<protein>
    <submittedName>
        <fullName evidence="1">Uncharacterized protein</fullName>
    </submittedName>
</protein>